<dbReference type="VEuPathDB" id="FungiDB:BON22_4980"/>
<dbReference type="PANTHER" id="PTHR11785:SF498">
    <property type="entry name" value="HIGH-AFFINITY METHIONINE PERMEASE"/>
    <property type="match status" value="1"/>
</dbReference>
<feature type="transmembrane region" description="Helical" evidence="5">
    <location>
        <begin position="117"/>
        <end position="139"/>
    </location>
</feature>
<dbReference type="AlphaFoldDB" id="A0A061BAK2"/>
<proteinExistence type="predicted"/>
<protein>
    <submittedName>
        <fullName evidence="6">CYFA0S27e00254g1_1</fullName>
    </submittedName>
</protein>
<keyword evidence="2 5" id="KW-0812">Transmembrane</keyword>
<dbReference type="FunFam" id="1.20.1740.10:FF:000025">
    <property type="entry name" value="High-affinity methionine permease"/>
    <property type="match status" value="1"/>
</dbReference>
<feature type="transmembrane region" description="Helical" evidence="5">
    <location>
        <begin position="432"/>
        <end position="449"/>
    </location>
</feature>
<feature type="transmembrane region" description="Helical" evidence="5">
    <location>
        <begin position="359"/>
        <end position="380"/>
    </location>
</feature>
<feature type="transmembrane region" description="Helical" evidence="5">
    <location>
        <begin position="461"/>
        <end position="483"/>
    </location>
</feature>
<dbReference type="PANTHER" id="PTHR11785">
    <property type="entry name" value="AMINO ACID TRANSPORTER"/>
    <property type="match status" value="1"/>
</dbReference>
<dbReference type="Gene3D" id="1.20.1740.10">
    <property type="entry name" value="Amino acid/polyamine transporter I"/>
    <property type="match status" value="1"/>
</dbReference>
<feature type="transmembrane region" description="Helical" evidence="5">
    <location>
        <begin position="228"/>
        <end position="250"/>
    </location>
</feature>
<feature type="transmembrane region" description="Helical" evidence="5">
    <location>
        <begin position="317"/>
        <end position="338"/>
    </location>
</feature>
<evidence type="ECO:0000256" key="4">
    <source>
        <dbReference type="ARBA" id="ARBA00023136"/>
    </source>
</evidence>
<feature type="transmembrane region" description="Helical" evidence="5">
    <location>
        <begin position="70"/>
        <end position="91"/>
    </location>
</feature>
<comment type="subcellular location">
    <subcellularLocation>
        <location evidence="1">Membrane</location>
        <topology evidence="1">Multi-pass membrane protein</topology>
    </subcellularLocation>
</comment>
<dbReference type="InterPro" id="IPR002293">
    <property type="entry name" value="AA/rel_permease1"/>
</dbReference>
<reference evidence="6" key="1">
    <citation type="journal article" date="2014" name="Genome Announc.">
        <title>Genome sequence of the yeast Cyberlindnera fabianii (Hansenula fabianii).</title>
        <authorList>
            <person name="Freel K.C."/>
            <person name="Sarilar V."/>
            <person name="Neuveglise C."/>
            <person name="Devillers H."/>
            <person name="Friedrich A."/>
            <person name="Schacherer J."/>
        </authorList>
    </citation>
    <scope>NUCLEOTIDE SEQUENCE</scope>
    <source>
        <strain evidence="6">YJS4271</strain>
    </source>
</reference>
<dbReference type="Pfam" id="PF13520">
    <property type="entry name" value="AA_permease_2"/>
    <property type="match status" value="1"/>
</dbReference>
<dbReference type="PhylomeDB" id="A0A061BAK2"/>
<sequence length="553" mass="60854">MFKYFGKTEDNTTTVEAGEQSSIEGLVKPLDKGYKDLGYISATGLILNRIIGTGIFATPSTIVLLLNGSIGLALVMWVVGSIIALSGMYVYMEFGSAIPRNGGEKNYLEYVYGKPKFFVTAMYAAYVFFLGWASGNSIVFGQYILQAAGVESTRWSERGLGIAAISFAFLVNGTHIKTGAYLQNILGLFKIGVVLFICITGFVGLGGWKKTDNFNHSFKGASGATAYGVVNALYNIIWSFVGYSNANYALGEMKNPVKTLKFAAPIALVTLAIIYFFVNVAYFAIVPLDTLQHSSTILAADFFDIAFGKTARRASSVFVALSALGNVMSVIFSQGRIIQALGREGILPFPKFFATSRPFNSPFIGLFQHWVVCVITIVAPPPGDAYNFIMNLISYPLNIVNLFVAIGLLYLNIQHRRNKLVWTPPIRASIPVIIFFGLASLYLVVAPYIPPSAGQSVYNDLPYYVHCVTAWGIFGLGAVYWLFWAKILPKLFGYKLHIEEVIGEDGFWRKEVKRIKLDDYANYMAEQGSQDNVDVDLELHETNVKSSDKSVIS</sequence>
<evidence type="ECO:0000313" key="6">
    <source>
        <dbReference type="EMBL" id="CDR46962.1"/>
    </source>
</evidence>
<organism evidence="6">
    <name type="scientific">Cyberlindnera fabianii</name>
    <name type="common">Yeast</name>
    <name type="synonym">Hansenula fabianii</name>
    <dbReference type="NCBI Taxonomy" id="36022"/>
    <lineage>
        <taxon>Eukaryota</taxon>
        <taxon>Fungi</taxon>
        <taxon>Dikarya</taxon>
        <taxon>Ascomycota</taxon>
        <taxon>Saccharomycotina</taxon>
        <taxon>Saccharomycetes</taxon>
        <taxon>Phaffomycetales</taxon>
        <taxon>Phaffomycetaceae</taxon>
        <taxon>Cyberlindnera</taxon>
    </lineage>
</organism>
<dbReference type="GO" id="GO:0016020">
    <property type="term" value="C:membrane"/>
    <property type="evidence" value="ECO:0007669"/>
    <property type="project" value="UniProtKB-SubCell"/>
</dbReference>
<accession>A0A061BAK2</accession>
<feature type="transmembrane region" description="Helical" evidence="5">
    <location>
        <begin position="188"/>
        <end position="208"/>
    </location>
</feature>
<keyword evidence="3 5" id="KW-1133">Transmembrane helix</keyword>
<feature type="transmembrane region" description="Helical" evidence="5">
    <location>
        <begin position="392"/>
        <end position="411"/>
    </location>
</feature>
<gene>
    <name evidence="6" type="ORF">CYFA0S_27e00254g</name>
</gene>
<feature type="transmembrane region" description="Helical" evidence="5">
    <location>
        <begin position="262"/>
        <end position="285"/>
    </location>
</feature>
<name>A0A061BAK2_CYBFA</name>
<dbReference type="OrthoDB" id="5982228at2759"/>
<dbReference type="PIRSF" id="PIRSF006060">
    <property type="entry name" value="AA_transporter"/>
    <property type="match status" value="1"/>
</dbReference>
<evidence type="ECO:0000256" key="1">
    <source>
        <dbReference type="ARBA" id="ARBA00004141"/>
    </source>
</evidence>
<evidence type="ECO:0000256" key="2">
    <source>
        <dbReference type="ARBA" id="ARBA00022692"/>
    </source>
</evidence>
<evidence type="ECO:0000256" key="3">
    <source>
        <dbReference type="ARBA" id="ARBA00022989"/>
    </source>
</evidence>
<keyword evidence="4 5" id="KW-0472">Membrane</keyword>
<dbReference type="InterPro" id="IPR050598">
    <property type="entry name" value="AminoAcid_Transporter"/>
</dbReference>
<evidence type="ECO:0000256" key="5">
    <source>
        <dbReference type="SAM" id="Phobius"/>
    </source>
</evidence>
<dbReference type="GO" id="GO:0015179">
    <property type="term" value="F:L-amino acid transmembrane transporter activity"/>
    <property type="evidence" value="ECO:0007669"/>
    <property type="project" value="TreeGrafter"/>
</dbReference>
<feature type="transmembrane region" description="Helical" evidence="5">
    <location>
        <begin position="37"/>
        <end position="58"/>
    </location>
</feature>
<dbReference type="EMBL" id="LK052912">
    <property type="protein sequence ID" value="CDR46962.1"/>
    <property type="molecule type" value="Genomic_DNA"/>
</dbReference>